<feature type="chain" id="PRO_5046968857" evidence="10">
    <location>
        <begin position="29"/>
        <end position="1057"/>
    </location>
</feature>
<dbReference type="InterPro" id="IPR000531">
    <property type="entry name" value="Beta-barrel_TonB"/>
</dbReference>
<evidence type="ECO:0000256" key="7">
    <source>
        <dbReference type="ARBA" id="ARBA00023237"/>
    </source>
</evidence>
<keyword evidence="5 9" id="KW-0798">TonB box</keyword>
<organism evidence="13 14">
    <name type="scientific">Hymenobacter glaciei</name>
    <dbReference type="NCBI Taxonomy" id="877209"/>
    <lineage>
        <taxon>Bacteria</taxon>
        <taxon>Pseudomonadati</taxon>
        <taxon>Bacteroidota</taxon>
        <taxon>Cytophagia</taxon>
        <taxon>Cytophagales</taxon>
        <taxon>Hymenobacteraceae</taxon>
        <taxon>Hymenobacter</taxon>
    </lineage>
</organism>
<sequence>MKRTEYIINLVRPAAVLLACSLPSLAGAAAAPVAIHALARPAADVPVSGRVTGADGTGLPGVTVLVRGTTVGTTTNSDGMFSLSAPEGSTLVFSFVGYASQTATVTTGAPAYAISLREDAKQLTEVVVVGYGTQQRGSVTGAISSVGAAEIVRQPVPDATQAIQGKVAGVTITSGGGAPGGAAGTAVRVRGITSAGFNAPLYVVDGFPLPASTDGNGNATNTELTSISPNDIETIDVLKDASATAIYGVRAANGVVIITTKRGKAGKSTINLDAYRGVQTVARRLNMLNAKEYATINNESLIAAGKPIALDKLRDPNSLGEGTDWQDLLFRRAAIQNYSLSATGGSEKARYALSGTYFQQDGVIVGTNFERFTLRANGDVQIGKMLKVGNSIALTHISDRQVSTNNGEYGAVQQLLRIPPTVQAYRPDGYWYQPNSASDNFTEENPLATALRTNQKFTRNRAITTFYAELEPLKGLRFRTNVGADLIFDNNNSFAPKGPELAGYTQRYITAGGGASSSYAPTYLIENTATYDRLFGDKHQVTLLVGQSAQEFNFSNVSANRSLYLRNDLQTVNSGPINTLLSNGGTVDEPRRLASYFSRLNYEYGGKYIFQATVRRDGSSRFQPGSKFGIFPGASVGWRISEEDFLKGNNTISNLKLRAGYGRVGNELNAGRYAYLYSINFGATYPFGIDGAINPGGAPTRLKNTELRWEYNDQTNLGLDMGFFGNRLEASIDLYNRNSPNLIAGVPPTLVSGTYESVNRNAASAYNRGVDVALTSHNYVGSEGSFNWSTILNVSAYKTRLESLGAGIPYNGQGSLSGTIVRYDINQAFGSFYGYVADGLIQTQEELASLNARAKSGSAKADYYQAAGTAPGDIKFRDLNGDGVITDADRQFIGNPNPNFSFGVTNTFNYKGFDLSFFVQGVQGNDVYNLNRYITESALYSTTNGTTRILGRWTGPGTSNDVPRAINGDPNNNLRVSTHYMEDGSYVRLKNLTFGYTLPRSILSRVSASQIRLYVTGQNLLTLTKYTGYDPEVSASGVDLGIYPQTRVFMGGINVGF</sequence>
<evidence type="ECO:0000256" key="8">
    <source>
        <dbReference type="PROSITE-ProRule" id="PRU01360"/>
    </source>
</evidence>
<dbReference type="Gene3D" id="2.40.170.20">
    <property type="entry name" value="TonB-dependent receptor, beta-barrel domain"/>
    <property type="match status" value="1"/>
</dbReference>
<evidence type="ECO:0000313" key="13">
    <source>
        <dbReference type="EMBL" id="GAA4050815.1"/>
    </source>
</evidence>
<evidence type="ECO:0000256" key="4">
    <source>
        <dbReference type="ARBA" id="ARBA00022692"/>
    </source>
</evidence>
<feature type="domain" description="TonB-dependent receptor plug" evidence="12">
    <location>
        <begin position="138"/>
        <end position="255"/>
    </location>
</feature>
<dbReference type="Pfam" id="PF07715">
    <property type="entry name" value="Plug"/>
    <property type="match status" value="1"/>
</dbReference>
<keyword evidence="14" id="KW-1185">Reference proteome</keyword>
<protein>
    <submittedName>
        <fullName evidence="13">TonB-dependent receptor</fullName>
    </submittedName>
</protein>
<comment type="caution">
    <text evidence="13">The sequence shown here is derived from an EMBL/GenBank/DDBJ whole genome shotgun (WGS) entry which is preliminary data.</text>
</comment>
<dbReference type="InterPro" id="IPR012910">
    <property type="entry name" value="Plug_dom"/>
</dbReference>
<reference evidence="14" key="1">
    <citation type="journal article" date="2019" name="Int. J. Syst. Evol. Microbiol.">
        <title>The Global Catalogue of Microorganisms (GCM) 10K type strain sequencing project: providing services to taxonomists for standard genome sequencing and annotation.</title>
        <authorList>
            <consortium name="The Broad Institute Genomics Platform"/>
            <consortium name="The Broad Institute Genome Sequencing Center for Infectious Disease"/>
            <person name="Wu L."/>
            <person name="Ma J."/>
        </authorList>
    </citation>
    <scope>NUCLEOTIDE SEQUENCE [LARGE SCALE GENOMIC DNA]</scope>
    <source>
        <strain evidence="14">JCM 17225</strain>
    </source>
</reference>
<feature type="signal peptide" evidence="10">
    <location>
        <begin position="1"/>
        <end position="28"/>
    </location>
</feature>
<dbReference type="SUPFAM" id="SSF49464">
    <property type="entry name" value="Carboxypeptidase regulatory domain-like"/>
    <property type="match status" value="1"/>
</dbReference>
<dbReference type="InterPro" id="IPR023996">
    <property type="entry name" value="TonB-dep_OMP_SusC/RagA"/>
</dbReference>
<evidence type="ECO:0000259" key="12">
    <source>
        <dbReference type="Pfam" id="PF07715"/>
    </source>
</evidence>
<evidence type="ECO:0000259" key="11">
    <source>
        <dbReference type="Pfam" id="PF00593"/>
    </source>
</evidence>
<dbReference type="Gene3D" id="2.170.130.10">
    <property type="entry name" value="TonB-dependent receptor, plug domain"/>
    <property type="match status" value="1"/>
</dbReference>
<dbReference type="Gene3D" id="2.60.40.1120">
    <property type="entry name" value="Carboxypeptidase-like, regulatory domain"/>
    <property type="match status" value="1"/>
</dbReference>
<gene>
    <name evidence="13" type="ORF">GCM10022409_41960</name>
</gene>
<dbReference type="InterPro" id="IPR023997">
    <property type="entry name" value="TonB-dep_OMP_SusC/RagA_CS"/>
</dbReference>
<dbReference type="NCBIfam" id="TIGR04056">
    <property type="entry name" value="OMP_RagA_SusC"/>
    <property type="match status" value="1"/>
</dbReference>
<dbReference type="PROSITE" id="PS52016">
    <property type="entry name" value="TONB_DEPENDENT_REC_3"/>
    <property type="match status" value="1"/>
</dbReference>
<dbReference type="SUPFAM" id="SSF56935">
    <property type="entry name" value="Porins"/>
    <property type="match status" value="1"/>
</dbReference>
<dbReference type="InterPro" id="IPR037066">
    <property type="entry name" value="Plug_dom_sf"/>
</dbReference>
<dbReference type="Pfam" id="PF00593">
    <property type="entry name" value="TonB_dep_Rec_b-barrel"/>
    <property type="match status" value="1"/>
</dbReference>
<keyword evidence="13" id="KW-0675">Receptor</keyword>
<comment type="similarity">
    <text evidence="8 9">Belongs to the TonB-dependent receptor family.</text>
</comment>
<feature type="domain" description="TonB-dependent receptor-like beta-barrel" evidence="11">
    <location>
        <begin position="433"/>
        <end position="1020"/>
    </location>
</feature>
<dbReference type="Pfam" id="PF13715">
    <property type="entry name" value="CarbopepD_reg_2"/>
    <property type="match status" value="1"/>
</dbReference>
<dbReference type="Proteomes" id="UP001501469">
    <property type="component" value="Unassembled WGS sequence"/>
</dbReference>
<evidence type="ECO:0000256" key="5">
    <source>
        <dbReference type="ARBA" id="ARBA00023077"/>
    </source>
</evidence>
<keyword evidence="10" id="KW-0732">Signal</keyword>
<dbReference type="EMBL" id="BAABDK010000032">
    <property type="protein sequence ID" value="GAA4050815.1"/>
    <property type="molecule type" value="Genomic_DNA"/>
</dbReference>
<evidence type="ECO:0000256" key="9">
    <source>
        <dbReference type="RuleBase" id="RU003357"/>
    </source>
</evidence>
<keyword evidence="6 8" id="KW-0472">Membrane</keyword>
<evidence type="ECO:0000256" key="1">
    <source>
        <dbReference type="ARBA" id="ARBA00004571"/>
    </source>
</evidence>
<evidence type="ECO:0000256" key="2">
    <source>
        <dbReference type="ARBA" id="ARBA00022448"/>
    </source>
</evidence>
<comment type="subcellular location">
    <subcellularLocation>
        <location evidence="1 8">Cell outer membrane</location>
        <topology evidence="1 8">Multi-pass membrane protein</topology>
    </subcellularLocation>
</comment>
<keyword evidence="7 8" id="KW-0998">Cell outer membrane</keyword>
<evidence type="ECO:0000256" key="6">
    <source>
        <dbReference type="ARBA" id="ARBA00023136"/>
    </source>
</evidence>
<dbReference type="InterPro" id="IPR036942">
    <property type="entry name" value="Beta-barrel_TonB_sf"/>
</dbReference>
<dbReference type="InterPro" id="IPR039426">
    <property type="entry name" value="TonB-dep_rcpt-like"/>
</dbReference>
<keyword evidence="3 8" id="KW-1134">Transmembrane beta strand</keyword>
<accession>A0ABP7URG7</accession>
<keyword evidence="2 8" id="KW-0813">Transport</keyword>
<keyword evidence="4 8" id="KW-0812">Transmembrane</keyword>
<dbReference type="RefSeq" id="WP_345058554.1">
    <property type="nucleotide sequence ID" value="NZ_BAABDK010000032.1"/>
</dbReference>
<name>A0ABP7URG7_9BACT</name>
<proteinExistence type="inferred from homology"/>
<evidence type="ECO:0000313" key="14">
    <source>
        <dbReference type="Proteomes" id="UP001501469"/>
    </source>
</evidence>
<dbReference type="InterPro" id="IPR008969">
    <property type="entry name" value="CarboxyPept-like_regulatory"/>
</dbReference>
<dbReference type="NCBIfam" id="TIGR04057">
    <property type="entry name" value="SusC_RagA_signa"/>
    <property type="match status" value="1"/>
</dbReference>
<evidence type="ECO:0000256" key="3">
    <source>
        <dbReference type="ARBA" id="ARBA00022452"/>
    </source>
</evidence>
<evidence type="ECO:0000256" key="10">
    <source>
        <dbReference type="SAM" id="SignalP"/>
    </source>
</evidence>